<dbReference type="PROSITE" id="PS00061">
    <property type="entry name" value="ADH_SHORT"/>
    <property type="match status" value="1"/>
</dbReference>
<dbReference type="SUPFAM" id="SSF51735">
    <property type="entry name" value="NAD(P)-binding Rossmann-fold domains"/>
    <property type="match status" value="1"/>
</dbReference>
<dbReference type="PANTHER" id="PTHR43618:SF4">
    <property type="entry name" value="SHORT CHAIN DEHYDROGENASE_REDUCTASE FAMILY (AFU_ORTHOLOGUE AFUA_7G04540)"/>
    <property type="match status" value="1"/>
</dbReference>
<evidence type="ECO:0000256" key="4">
    <source>
        <dbReference type="SAM" id="MobiDB-lite"/>
    </source>
</evidence>
<proteinExistence type="inferred from homology"/>
<dbReference type="FunFam" id="3.40.50.720:FF:000084">
    <property type="entry name" value="Short-chain dehydrogenase reductase"/>
    <property type="match status" value="1"/>
</dbReference>
<evidence type="ECO:0000256" key="2">
    <source>
        <dbReference type="ARBA" id="ARBA00022857"/>
    </source>
</evidence>
<organism evidence="5 6">
    <name type="scientific">Rhodotorula graminis (strain WP1)</name>
    <dbReference type="NCBI Taxonomy" id="578459"/>
    <lineage>
        <taxon>Eukaryota</taxon>
        <taxon>Fungi</taxon>
        <taxon>Dikarya</taxon>
        <taxon>Basidiomycota</taxon>
        <taxon>Pucciniomycotina</taxon>
        <taxon>Microbotryomycetes</taxon>
        <taxon>Sporidiobolales</taxon>
        <taxon>Sporidiobolaceae</taxon>
        <taxon>Rhodotorula</taxon>
    </lineage>
</organism>
<keyword evidence="2" id="KW-0521">NADP</keyword>
<dbReference type="AlphaFoldDB" id="A0A194S7B3"/>
<reference evidence="5 6" key="1">
    <citation type="journal article" date="2015" name="Front. Microbiol.">
        <title>Genome sequence of the plant growth promoting endophytic yeast Rhodotorula graminis WP1.</title>
        <authorList>
            <person name="Firrincieli A."/>
            <person name="Otillar R."/>
            <person name="Salamov A."/>
            <person name="Schmutz J."/>
            <person name="Khan Z."/>
            <person name="Redman R.S."/>
            <person name="Fleck N.D."/>
            <person name="Lindquist E."/>
            <person name="Grigoriev I.V."/>
            <person name="Doty S.L."/>
        </authorList>
    </citation>
    <scope>NUCLEOTIDE SEQUENCE [LARGE SCALE GENOMIC DNA]</scope>
    <source>
        <strain evidence="5 6">WP1</strain>
    </source>
</reference>
<accession>A0A194S7B3</accession>
<dbReference type="InterPro" id="IPR020904">
    <property type="entry name" value="Sc_DH/Rdtase_CS"/>
</dbReference>
<sequence length="303" mass="32177">MSSSHLLASRLFSVKNLVAFVSGGGTGIGLMATQALAANGAKVYICGRRKEALDRVVEVYSPQVEGQIIALPGDVTNKDDIKRLAEEIRQREGGLHILVNNAGISGEVTKFDEEKPSAEVLSERLMKEQTFEGWNEVFQTNVSSMFFMTAAMLPLLAKFTNGGDAAGRAIYENFATGVINITSISGLVKVAQNHFAYNASKAAANHIQRMTATEFAHTGIRFNAIAPGVYPSEMTGSDSDSKNKTSLEGKFDPASLGVPAGRAGSEEDMAGTILYLSSRAGQYTNGAIIPVDGGTLLTNPSAY</sequence>
<dbReference type="Pfam" id="PF13561">
    <property type="entry name" value="adh_short_C2"/>
    <property type="match status" value="1"/>
</dbReference>
<dbReference type="GeneID" id="28973139"/>
<dbReference type="PRINTS" id="PR00081">
    <property type="entry name" value="GDHRDH"/>
</dbReference>
<dbReference type="InterPro" id="IPR052178">
    <property type="entry name" value="Sec_Metab_Biosynth_SDR"/>
</dbReference>
<feature type="region of interest" description="Disordered" evidence="4">
    <location>
        <begin position="233"/>
        <end position="263"/>
    </location>
</feature>
<dbReference type="Proteomes" id="UP000053890">
    <property type="component" value="Unassembled WGS sequence"/>
</dbReference>
<protein>
    <submittedName>
        <fullName evidence="5">Uncharacterized protein</fullName>
    </submittedName>
</protein>
<keyword evidence="6" id="KW-1185">Reference proteome</keyword>
<name>A0A194S7B3_RHOGW</name>
<gene>
    <name evidence="5" type="ORF">RHOBADRAFT_25506</name>
</gene>
<dbReference type="InterPro" id="IPR036291">
    <property type="entry name" value="NAD(P)-bd_dom_sf"/>
</dbReference>
<dbReference type="STRING" id="578459.A0A194S7B3"/>
<evidence type="ECO:0000256" key="1">
    <source>
        <dbReference type="ARBA" id="ARBA00006484"/>
    </source>
</evidence>
<dbReference type="PRINTS" id="PR00080">
    <property type="entry name" value="SDRFAMILY"/>
</dbReference>
<evidence type="ECO:0000256" key="3">
    <source>
        <dbReference type="ARBA" id="ARBA00023002"/>
    </source>
</evidence>
<feature type="compositionally biased region" description="Basic and acidic residues" evidence="4">
    <location>
        <begin position="239"/>
        <end position="251"/>
    </location>
</feature>
<comment type="similarity">
    <text evidence="1">Belongs to the short-chain dehydrogenases/reductases (SDR) family.</text>
</comment>
<keyword evidence="3" id="KW-0560">Oxidoreductase</keyword>
<evidence type="ECO:0000313" key="5">
    <source>
        <dbReference type="EMBL" id="KPV76439.1"/>
    </source>
</evidence>
<dbReference type="EMBL" id="KQ474076">
    <property type="protein sequence ID" value="KPV76439.1"/>
    <property type="molecule type" value="Genomic_DNA"/>
</dbReference>
<dbReference type="OrthoDB" id="3819888at2759"/>
<evidence type="ECO:0000313" key="6">
    <source>
        <dbReference type="Proteomes" id="UP000053890"/>
    </source>
</evidence>
<dbReference type="GO" id="GO:0016491">
    <property type="term" value="F:oxidoreductase activity"/>
    <property type="evidence" value="ECO:0007669"/>
    <property type="project" value="UniProtKB-KW"/>
</dbReference>
<dbReference type="RefSeq" id="XP_018272488.1">
    <property type="nucleotide sequence ID" value="XM_018412690.1"/>
</dbReference>
<dbReference type="PANTHER" id="PTHR43618">
    <property type="entry name" value="7-ALPHA-HYDROXYSTEROID DEHYDROGENASE"/>
    <property type="match status" value="1"/>
</dbReference>
<dbReference type="Gene3D" id="3.40.50.720">
    <property type="entry name" value="NAD(P)-binding Rossmann-like Domain"/>
    <property type="match status" value="1"/>
</dbReference>
<dbReference type="InterPro" id="IPR002347">
    <property type="entry name" value="SDR_fam"/>
</dbReference>
<dbReference type="OMA" id="DQKSHIE"/>